<dbReference type="EMBL" id="LUEZ02000041">
    <property type="protein sequence ID" value="RDB25495.1"/>
    <property type="molecule type" value="Genomic_DNA"/>
</dbReference>
<feature type="compositionally biased region" description="Low complexity" evidence="1">
    <location>
        <begin position="11"/>
        <end position="32"/>
    </location>
</feature>
<comment type="caution">
    <text evidence="2">The sequence shown here is derived from an EMBL/GenBank/DDBJ whole genome shotgun (WGS) entry which is preliminary data.</text>
</comment>
<dbReference type="Proteomes" id="UP000076154">
    <property type="component" value="Unassembled WGS sequence"/>
</dbReference>
<gene>
    <name evidence="2" type="ORF">Hypma_007805</name>
</gene>
<name>A0A369JYR5_HYPMA</name>
<feature type="region of interest" description="Disordered" evidence="1">
    <location>
        <begin position="1"/>
        <end position="49"/>
    </location>
</feature>
<evidence type="ECO:0000313" key="2">
    <source>
        <dbReference type="EMBL" id="RDB25495.1"/>
    </source>
</evidence>
<sequence>MHSPGPPDVPTRPSTPGFSSPSSSHTSAPSSTRNRAPPGGVRPYGSSPHLRELTLIDFEPRAWEGYIQCLSLSLTFRVRPRFPGTRTLQLVGIHPGTLRMVLCGGEAYGCGGGGDGEDEGDFEGYEAMSVVKEGGE</sequence>
<reference evidence="2" key="1">
    <citation type="submission" date="2018-04" db="EMBL/GenBank/DDBJ databases">
        <title>Whole genome sequencing of Hypsizygus marmoreus.</title>
        <authorList>
            <person name="Choi I.-G."/>
            <person name="Min B."/>
            <person name="Kim J.-G."/>
            <person name="Kim S."/>
            <person name="Oh Y.-L."/>
            <person name="Kong W.-S."/>
            <person name="Park H."/>
            <person name="Jeong J."/>
            <person name="Song E.-S."/>
        </authorList>
    </citation>
    <scope>NUCLEOTIDE SEQUENCE [LARGE SCALE GENOMIC DNA]</scope>
    <source>
        <strain evidence="2">51987-8</strain>
    </source>
</reference>
<dbReference type="InParanoid" id="A0A369JYR5"/>
<evidence type="ECO:0000313" key="3">
    <source>
        <dbReference type="Proteomes" id="UP000076154"/>
    </source>
</evidence>
<organism evidence="2 3">
    <name type="scientific">Hypsizygus marmoreus</name>
    <name type="common">White beech mushroom</name>
    <name type="synonym">Agaricus marmoreus</name>
    <dbReference type="NCBI Taxonomy" id="39966"/>
    <lineage>
        <taxon>Eukaryota</taxon>
        <taxon>Fungi</taxon>
        <taxon>Dikarya</taxon>
        <taxon>Basidiomycota</taxon>
        <taxon>Agaricomycotina</taxon>
        <taxon>Agaricomycetes</taxon>
        <taxon>Agaricomycetidae</taxon>
        <taxon>Agaricales</taxon>
        <taxon>Tricholomatineae</taxon>
        <taxon>Lyophyllaceae</taxon>
        <taxon>Hypsizygus</taxon>
    </lineage>
</organism>
<accession>A0A369JYR5</accession>
<protein>
    <submittedName>
        <fullName evidence="2">Uncharacterized protein</fullName>
    </submittedName>
</protein>
<feature type="compositionally biased region" description="Pro residues" evidence="1">
    <location>
        <begin position="1"/>
        <end position="10"/>
    </location>
</feature>
<evidence type="ECO:0000256" key="1">
    <source>
        <dbReference type="SAM" id="MobiDB-lite"/>
    </source>
</evidence>
<proteinExistence type="predicted"/>
<dbReference type="AlphaFoldDB" id="A0A369JYR5"/>
<keyword evidence="3" id="KW-1185">Reference proteome</keyword>